<dbReference type="Gene3D" id="3.30.70.1320">
    <property type="entry name" value="Multidrug efflux transporter AcrB pore domain like"/>
    <property type="match status" value="1"/>
</dbReference>
<dbReference type="SUPFAM" id="SSF82866">
    <property type="entry name" value="Multidrug efflux transporter AcrB transmembrane domain"/>
    <property type="match status" value="2"/>
</dbReference>
<feature type="transmembrane region" description="Helical" evidence="1">
    <location>
        <begin position="340"/>
        <end position="356"/>
    </location>
</feature>
<reference evidence="3" key="1">
    <citation type="journal article" date="2019" name="Int. J. Syst. Evol. Microbiol.">
        <title>The Global Catalogue of Microorganisms (GCM) 10K type strain sequencing project: providing services to taxonomists for standard genome sequencing and annotation.</title>
        <authorList>
            <consortium name="The Broad Institute Genomics Platform"/>
            <consortium name="The Broad Institute Genome Sequencing Center for Infectious Disease"/>
            <person name="Wu L."/>
            <person name="Ma J."/>
        </authorList>
    </citation>
    <scope>NUCLEOTIDE SEQUENCE [LARGE SCALE GENOMIC DNA]</scope>
    <source>
        <strain evidence="3">KCTC 52490</strain>
    </source>
</reference>
<evidence type="ECO:0000313" key="2">
    <source>
        <dbReference type="EMBL" id="MFD2934681.1"/>
    </source>
</evidence>
<organism evidence="2 3">
    <name type="scientific">Spirosoma flavum</name>
    <dbReference type="NCBI Taxonomy" id="2048557"/>
    <lineage>
        <taxon>Bacteria</taxon>
        <taxon>Pseudomonadati</taxon>
        <taxon>Bacteroidota</taxon>
        <taxon>Cytophagia</taxon>
        <taxon>Cytophagales</taxon>
        <taxon>Cytophagaceae</taxon>
        <taxon>Spirosoma</taxon>
    </lineage>
</organism>
<dbReference type="Gene3D" id="3.30.70.1440">
    <property type="entry name" value="Multidrug efflux transporter AcrB pore domain"/>
    <property type="match status" value="1"/>
</dbReference>
<name>A0ABW6AGW2_9BACT</name>
<dbReference type="Proteomes" id="UP001597512">
    <property type="component" value="Unassembled WGS sequence"/>
</dbReference>
<dbReference type="Gene3D" id="1.20.1640.10">
    <property type="entry name" value="Multidrug efflux transporter AcrB transmembrane domain"/>
    <property type="match status" value="2"/>
</dbReference>
<proteinExistence type="predicted"/>
<feature type="transmembrane region" description="Helical" evidence="1">
    <location>
        <begin position="862"/>
        <end position="881"/>
    </location>
</feature>
<dbReference type="Gene3D" id="3.30.2090.10">
    <property type="entry name" value="Multidrug efflux transporter AcrB TolC docking domain, DN and DC subdomains"/>
    <property type="match status" value="2"/>
</dbReference>
<feature type="transmembrane region" description="Helical" evidence="1">
    <location>
        <begin position="389"/>
        <end position="410"/>
    </location>
</feature>
<feature type="transmembrane region" description="Helical" evidence="1">
    <location>
        <begin position="363"/>
        <end position="383"/>
    </location>
</feature>
<dbReference type="RefSeq" id="WP_381501146.1">
    <property type="nucleotide sequence ID" value="NZ_JBHUOM010000004.1"/>
</dbReference>
<feature type="transmembrane region" description="Helical" evidence="1">
    <location>
        <begin position="888"/>
        <end position="908"/>
    </location>
</feature>
<sequence>MPTEQSAARPGFFRFRKPILGLLLLLLVGGIFAYRSIQVSLFPDRTFPKIKVIADAGEQPVELMMVAITQPLENAVNQVEGVEMVRSTTSRGSSELSIYLNWSVDMDVSLQRVNARINQIQNTLLPNTVLSVEKMSPSILPVMDFALSSKSRDLIELRKLAIYTIRPYLSRVTGVSNVQVMGGRTKEYWIILQPDKLASLNVTPAAITTALAATNFIQADGLVSDYNRLYLTLTDATVHSRQDVENIIIRSDGQRVLRLADVATIELHEQQEYTKIEANGKETVLVNVVKQPSANLISLSNGITQKVKELKNLLPADVTLTPTYVQADFVSDAVKSVTDSIFIGLVLAIIVTSLFLRSLKASFVILLTIPIILASSILVLFVMGYTLDIMTLGGIAAAIGLIIDDAVVIVEQIHRVEEEPGRPAGAVDSHEGKSDAQMIQQAISYLFPAMVGSSLSTIVIFIPFSLMSGVAGAFFKVLAMTMVVTLTCSFLITWLGLPVIYGLFGSGKKKQKDTATHPAIGKILSVFIHRPWIALGLAGAMALAVGLIYNQLETGFLPDMDEGSIVLDYHSEPGTSLAATNVMLTGVDQQLKTVPEVAAYSRRTGAQMGFFITEPNGGDYLISLKKDRTRSTNEVIDELRGKIEATQPGLTVDFGQVIGDMLGDLMSEPNPVEVKVFGNQPAELRPLADQVSGIVTRVSGTADVFNGITIAGPSVVFTPKSSALLQYGLTPLDLQNQLTTRLMGNEVGNILEGNQFIKMRLKYPGTSSDLQLLKQSPVFTADGRSRLLSDFANVRVDSGSAEIQRENLQPMVAITASLANRDLGSVMGEIQQKVGTGVTLASGQHIEYGGAYAQQQQSFRELLLILVSASLLVFIVLLFLFRDLKAAGLILFISVLGVSGSFIALFITKTPLNVGSYTGIIMIVGIIAENAIFTFQQFAIYHQTAPVAESIEFAISARIRPKLMTATSAIIALMPLALGIGTGAQLHQPLAIAVIGGFCAALPLLLLIFPGLLRLAYKDKPVNQLIVNPIN</sequence>
<comment type="caution">
    <text evidence="2">The sequence shown here is derived from an EMBL/GenBank/DDBJ whole genome shotgun (WGS) entry which is preliminary data.</text>
</comment>
<dbReference type="Gene3D" id="3.30.70.1430">
    <property type="entry name" value="Multidrug efflux transporter AcrB pore domain"/>
    <property type="match status" value="2"/>
</dbReference>
<feature type="transmembrane region" description="Helical" evidence="1">
    <location>
        <begin position="914"/>
        <end position="933"/>
    </location>
</feature>
<dbReference type="Pfam" id="PF00873">
    <property type="entry name" value="ACR_tran"/>
    <property type="match status" value="1"/>
</dbReference>
<keyword evidence="1" id="KW-1133">Transmembrane helix</keyword>
<feature type="transmembrane region" description="Helical" evidence="1">
    <location>
        <begin position="532"/>
        <end position="549"/>
    </location>
</feature>
<feature type="transmembrane region" description="Helical" evidence="1">
    <location>
        <begin position="443"/>
        <end position="466"/>
    </location>
</feature>
<feature type="transmembrane region" description="Helical" evidence="1">
    <location>
        <begin position="478"/>
        <end position="504"/>
    </location>
</feature>
<dbReference type="InterPro" id="IPR001036">
    <property type="entry name" value="Acrflvin-R"/>
</dbReference>
<dbReference type="InterPro" id="IPR027463">
    <property type="entry name" value="AcrB_DN_DC_subdom"/>
</dbReference>
<dbReference type="EMBL" id="JBHUOM010000004">
    <property type="protein sequence ID" value="MFD2934681.1"/>
    <property type="molecule type" value="Genomic_DNA"/>
</dbReference>
<dbReference type="SUPFAM" id="SSF82714">
    <property type="entry name" value="Multidrug efflux transporter AcrB TolC docking domain, DN and DC subdomains"/>
    <property type="match status" value="2"/>
</dbReference>
<feature type="transmembrane region" description="Helical" evidence="1">
    <location>
        <begin position="990"/>
        <end position="1013"/>
    </location>
</feature>
<dbReference type="PANTHER" id="PTHR32063:SF24">
    <property type="entry name" value="CATION EFFLUX SYSTEM (ACRB_ACRD_ACRF FAMILY)"/>
    <property type="match status" value="1"/>
</dbReference>
<feature type="transmembrane region" description="Helical" evidence="1">
    <location>
        <begin position="963"/>
        <end position="984"/>
    </location>
</feature>
<keyword evidence="1" id="KW-0812">Transmembrane</keyword>
<accession>A0ABW6AGW2</accession>
<gene>
    <name evidence="2" type="ORF">ACFS25_12875</name>
</gene>
<dbReference type="PANTHER" id="PTHR32063">
    <property type="match status" value="1"/>
</dbReference>
<evidence type="ECO:0000256" key="1">
    <source>
        <dbReference type="SAM" id="Phobius"/>
    </source>
</evidence>
<dbReference type="PRINTS" id="PR00702">
    <property type="entry name" value="ACRIFLAVINRP"/>
</dbReference>
<keyword evidence="1" id="KW-0472">Membrane</keyword>
<dbReference type="SUPFAM" id="SSF82693">
    <property type="entry name" value="Multidrug efflux transporter AcrB pore domain, PN1, PN2, PC1 and PC2 subdomains"/>
    <property type="match status" value="3"/>
</dbReference>
<evidence type="ECO:0000313" key="3">
    <source>
        <dbReference type="Proteomes" id="UP001597512"/>
    </source>
</evidence>
<keyword evidence="3" id="KW-1185">Reference proteome</keyword>
<protein>
    <submittedName>
        <fullName evidence="2">Efflux RND transporter permease subunit</fullName>
    </submittedName>
</protein>